<dbReference type="STRING" id="984486.A0A1E3QNS2"/>
<dbReference type="PANTHER" id="PTHR10663:SF405">
    <property type="entry name" value="ARF GUANINE NUCLEOTIDE EXCHANGE FACTOR SYT1"/>
    <property type="match status" value="1"/>
</dbReference>
<dbReference type="PROSITE" id="PS50190">
    <property type="entry name" value="SEC7"/>
    <property type="match status" value="1"/>
</dbReference>
<feature type="domain" description="SEC7" evidence="2">
    <location>
        <begin position="153"/>
        <end position="329"/>
    </location>
</feature>
<protein>
    <recommendedName>
        <fullName evidence="2">SEC7 domain-containing protein</fullName>
    </recommendedName>
</protein>
<dbReference type="OrthoDB" id="2157641at2759"/>
<dbReference type="Gene3D" id="1.10.1000.11">
    <property type="entry name" value="Arf Nucleotide-binding Site Opener,domain 2"/>
    <property type="match status" value="1"/>
</dbReference>
<dbReference type="GO" id="GO:0005085">
    <property type="term" value="F:guanyl-nucleotide exchange factor activity"/>
    <property type="evidence" value="ECO:0007669"/>
    <property type="project" value="InterPro"/>
</dbReference>
<dbReference type="RefSeq" id="XP_018984616.1">
    <property type="nucleotide sequence ID" value="XM_019130540.1"/>
</dbReference>
<name>A0A1E3QNS2_9ASCO</name>
<dbReference type="GO" id="GO:0032012">
    <property type="term" value="P:regulation of ARF protein signal transduction"/>
    <property type="evidence" value="ECO:0007669"/>
    <property type="project" value="InterPro"/>
</dbReference>
<dbReference type="GeneID" id="30148393"/>
<dbReference type="SMART" id="SM00222">
    <property type="entry name" value="Sec7"/>
    <property type="match status" value="1"/>
</dbReference>
<evidence type="ECO:0000313" key="4">
    <source>
        <dbReference type="Proteomes" id="UP000094336"/>
    </source>
</evidence>
<gene>
    <name evidence="3" type="ORF">BABINDRAFT_167808</name>
</gene>
<dbReference type="Proteomes" id="UP000094336">
    <property type="component" value="Unassembled WGS sequence"/>
</dbReference>
<feature type="region of interest" description="Disordered" evidence="1">
    <location>
        <begin position="426"/>
        <end position="462"/>
    </location>
</feature>
<organism evidence="3 4">
    <name type="scientific">Babjeviella inositovora NRRL Y-12698</name>
    <dbReference type="NCBI Taxonomy" id="984486"/>
    <lineage>
        <taxon>Eukaryota</taxon>
        <taxon>Fungi</taxon>
        <taxon>Dikarya</taxon>
        <taxon>Ascomycota</taxon>
        <taxon>Saccharomycotina</taxon>
        <taxon>Pichiomycetes</taxon>
        <taxon>Serinales incertae sedis</taxon>
        <taxon>Babjeviella</taxon>
    </lineage>
</organism>
<evidence type="ECO:0000259" key="2">
    <source>
        <dbReference type="PROSITE" id="PS50190"/>
    </source>
</evidence>
<dbReference type="AlphaFoldDB" id="A0A1E3QNS2"/>
<dbReference type="InterPro" id="IPR023394">
    <property type="entry name" value="Sec7_C_sf"/>
</dbReference>
<dbReference type="SUPFAM" id="SSF48425">
    <property type="entry name" value="Sec7 domain"/>
    <property type="match status" value="1"/>
</dbReference>
<proteinExistence type="predicted"/>
<sequence>MTPSNIHIVREDSLLSVHDDNENYFDSRNYEISPTTSAVPRVAAPATLNSTIFSSTMLSKDVLDEPADLSDYSFARHVVNASFNSDLQLAPSDDATIHEELVPEVPPKARNGSVVSLAPAKITVASTSAAASPKTRARVFPDTVASLPLSAHLELDGYDHAILKDTALRLHRQEFQSIRVEEYTQYLASPLPENEIIRDYYMDFFLWNKSLLNSLRTLCSKLYFKGESQEIDRILRSFAKSWLKQFPENILGSGIEEIHVASYSLILLNTGLHNNNSTRRMSKDEYTRNTILTLMALAAESGRARKFDIARKLTLERELLSYYEQLAHEALPLHTTASTRRGMRNSIISTITKHDEPRTGGFSSRRLSVTRRGGLAAASLFSTDETFSHFDESIIEEADENIDDFDENGDERLVGFARALKSEPHLHAPASSGASGAGRGSDVPPGVRARASSSTIGRKPSGAMGGLANADNFDASFQILQDEFDTHLDLQGAPYMKEGLLRYRASDVGGAGAHRSFFGVLRSSLARDRWEENLVIVSMGVLRIYSFNKSLVKKRDAQAKPRTPAHSRTGVSSRRSFMLTRSVDTNQSYATATGAPSAEVVGDGNWMKNAVKIGDYNLCSGYAAIVRNIPVKRNECYWAIQIPRPGATPASSKEAVGTSAVALMGDHVTTITFCAGTKEVAQEYVDTCNFWAARITAIPIEQPITSLEYGWGARVTSSLKIARWAYAPGGVYLSRDQIFPQLAAMIDFFHHLEARVHAHVACKSTVMASDVKKRVGSKTHRLILDNWQNQMTMLQYDHLRYKTYLQILIVGAKSRLLLMEATPDLLEHEPSATDIDAIDDDYVPPFDVARLREQIAETEAYLGARADMKKSKGSLELWKVLDKDITPLSGMVDVKEEQRVN</sequence>
<evidence type="ECO:0000256" key="1">
    <source>
        <dbReference type="SAM" id="MobiDB-lite"/>
    </source>
</evidence>
<keyword evidence="4" id="KW-1185">Reference proteome</keyword>
<reference evidence="4" key="1">
    <citation type="submission" date="2016-05" db="EMBL/GenBank/DDBJ databases">
        <title>Comparative genomics of biotechnologically important yeasts.</title>
        <authorList>
            <consortium name="DOE Joint Genome Institute"/>
            <person name="Riley R."/>
            <person name="Haridas S."/>
            <person name="Wolfe K.H."/>
            <person name="Lopes M.R."/>
            <person name="Hittinger C.T."/>
            <person name="Goker M."/>
            <person name="Salamov A."/>
            <person name="Wisecaver J."/>
            <person name="Long T.M."/>
            <person name="Aerts A.L."/>
            <person name="Barry K."/>
            <person name="Choi C."/>
            <person name="Clum A."/>
            <person name="Coughlan A.Y."/>
            <person name="Deshpande S."/>
            <person name="Douglass A.P."/>
            <person name="Hanson S.J."/>
            <person name="Klenk H.-P."/>
            <person name="Labutti K."/>
            <person name="Lapidus A."/>
            <person name="Lindquist E."/>
            <person name="Lipzen A."/>
            <person name="Meier-Kolthoff J.P."/>
            <person name="Ohm R.A."/>
            <person name="Otillar R.P."/>
            <person name="Pangilinan J."/>
            <person name="Peng Y."/>
            <person name="Rokas A."/>
            <person name="Rosa C.A."/>
            <person name="Scheuner C."/>
            <person name="Sibirny A.A."/>
            <person name="Slot J.C."/>
            <person name="Stielow J.B."/>
            <person name="Sun H."/>
            <person name="Kurtzman C.P."/>
            <person name="Blackwell M."/>
            <person name="Grigoriev I.V."/>
            <person name="Jeffries T.W."/>
        </authorList>
    </citation>
    <scope>NUCLEOTIDE SEQUENCE [LARGE SCALE GENOMIC DNA]</scope>
    <source>
        <strain evidence="4">NRRL Y-12698</strain>
    </source>
</reference>
<evidence type="ECO:0000313" key="3">
    <source>
        <dbReference type="EMBL" id="ODQ79288.1"/>
    </source>
</evidence>
<dbReference type="Pfam" id="PF01369">
    <property type="entry name" value="Sec7"/>
    <property type="match status" value="1"/>
</dbReference>
<dbReference type="EMBL" id="KV454433">
    <property type="protein sequence ID" value="ODQ79288.1"/>
    <property type="molecule type" value="Genomic_DNA"/>
</dbReference>
<dbReference type="InterPro" id="IPR035999">
    <property type="entry name" value="Sec7_dom_sf"/>
</dbReference>
<accession>A0A1E3QNS2</accession>
<dbReference type="PANTHER" id="PTHR10663">
    <property type="entry name" value="GUANYL-NUCLEOTIDE EXCHANGE FACTOR"/>
    <property type="match status" value="1"/>
</dbReference>
<dbReference type="InterPro" id="IPR000904">
    <property type="entry name" value="Sec7_dom"/>
</dbReference>